<evidence type="ECO:0000259" key="1">
    <source>
        <dbReference type="Pfam" id="PF00078"/>
    </source>
</evidence>
<protein>
    <recommendedName>
        <fullName evidence="1">Reverse transcriptase domain-containing protein</fullName>
    </recommendedName>
</protein>
<dbReference type="PANTHER" id="PTHR34047">
    <property type="entry name" value="NUCLEAR INTRON MATURASE 1, MITOCHONDRIAL-RELATED"/>
    <property type="match status" value="1"/>
</dbReference>
<sequence>MNVTEIGMKKSRKYCSDNDYCRRASAAHEGYDRVLTEKRITENNITDADRDANGLLEQILESANLNKAYKQVKKNKGSHGVDGMEVEHLLQHLQDNGDELKKAILDGKYRPQPVRRVEIPKDNGKKRQLGIPTVVDRMVQQGIQQILSPIYEATFSESSYGFRPKRSAHDALKKCKEYANEGYTYVVDMDLEKFFDTVSQSKMIEILSRTIKDGRVISLIHKYLIG</sequence>
<dbReference type="KEGG" id="hprf:HLPR_16020"/>
<dbReference type="InterPro" id="IPR000477">
    <property type="entry name" value="RT_dom"/>
</dbReference>
<proteinExistence type="predicted"/>
<organism evidence="2 3">
    <name type="scientific">Helicovermis profundi</name>
    <dbReference type="NCBI Taxonomy" id="3065157"/>
    <lineage>
        <taxon>Bacteria</taxon>
        <taxon>Bacillati</taxon>
        <taxon>Bacillota</taxon>
        <taxon>Clostridia</taxon>
        <taxon>Helicovermis</taxon>
    </lineage>
</organism>
<dbReference type="InterPro" id="IPR043502">
    <property type="entry name" value="DNA/RNA_pol_sf"/>
</dbReference>
<dbReference type="Pfam" id="PF00078">
    <property type="entry name" value="RVT_1"/>
    <property type="match status" value="1"/>
</dbReference>
<dbReference type="AlphaFoldDB" id="A0AAU9EPJ5"/>
<dbReference type="EMBL" id="AP028654">
    <property type="protein sequence ID" value="BEP29271.1"/>
    <property type="molecule type" value="Genomic_DNA"/>
</dbReference>
<accession>A0AAU9EPJ5</accession>
<keyword evidence="3" id="KW-1185">Reference proteome</keyword>
<evidence type="ECO:0000313" key="2">
    <source>
        <dbReference type="EMBL" id="BEP29271.1"/>
    </source>
</evidence>
<dbReference type="PANTHER" id="PTHR34047:SF8">
    <property type="entry name" value="PROTEIN YKFC"/>
    <property type="match status" value="1"/>
</dbReference>
<feature type="domain" description="Reverse transcriptase" evidence="1">
    <location>
        <begin position="119"/>
        <end position="220"/>
    </location>
</feature>
<name>A0AAU9EPJ5_9FIRM</name>
<dbReference type="Proteomes" id="UP001321786">
    <property type="component" value="Chromosome"/>
</dbReference>
<reference evidence="2 3" key="1">
    <citation type="submission" date="2023-08" db="EMBL/GenBank/DDBJ databases">
        <title>Helicovermis profunda gen. nov., sp. nov., a novel mesophilic, fermentative bacterium within the Bacillota from a deep-sea hydrothermal vent chimney.</title>
        <authorList>
            <person name="Miyazaki U."/>
            <person name="Mizutani D."/>
            <person name="Hashimoto Y."/>
            <person name="Tame A."/>
            <person name="Sawayama S."/>
            <person name="Miyazaki J."/>
            <person name="Takai K."/>
            <person name="Nakagawa S."/>
        </authorList>
    </citation>
    <scope>NUCLEOTIDE SEQUENCE [LARGE SCALE GENOMIC DNA]</scope>
    <source>
        <strain evidence="2 3">S502</strain>
    </source>
</reference>
<gene>
    <name evidence="2" type="ORF">HLPR_16020</name>
</gene>
<dbReference type="SUPFAM" id="SSF56672">
    <property type="entry name" value="DNA/RNA polymerases"/>
    <property type="match status" value="1"/>
</dbReference>
<dbReference type="CDD" id="cd01651">
    <property type="entry name" value="RT_G2_intron"/>
    <property type="match status" value="1"/>
</dbReference>
<dbReference type="InterPro" id="IPR051083">
    <property type="entry name" value="GrpII_Intron_Splice-Mob/Def"/>
</dbReference>
<evidence type="ECO:0000313" key="3">
    <source>
        <dbReference type="Proteomes" id="UP001321786"/>
    </source>
</evidence>